<dbReference type="InterPro" id="IPR029058">
    <property type="entry name" value="AB_hydrolase_fold"/>
</dbReference>
<dbReference type="PANTHER" id="PTHR22946">
    <property type="entry name" value="DIENELACTONE HYDROLASE DOMAIN-CONTAINING PROTEIN-RELATED"/>
    <property type="match status" value="1"/>
</dbReference>
<reference evidence="3 4" key="1">
    <citation type="journal article" date="2015" name="Antonie Van Leeuwenhoek">
        <title>Oceanobacillus bengalensis sp. nov., a bacterium isolated from seawater of the Bay of Bengal.</title>
        <authorList>
            <person name="Yongchang O."/>
            <person name="Xiang W."/>
            <person name="Wang G."/>
        </authorList>
    </citation>
    <scope>NUCLEOTIDE SEQUENCE [LARGE SCALE GENOMIC DNA]</scope>
    <source>
        <strain evidence="3 4">MCCC 1K00260</strain>
    </source>
</reference>
<evidence type="ECO:0000256" key="1">
    <source>
        <dbReference type="ARBA" id="ARBA00022801"/>
    </source>
</evidence>
<evidence type="ECO:0000313" key="4">
    <source>
        <dbReference type="Proteomes" id="UP000281813"/>
    </source>
</evidence>
<comment type="caution">
    <text evidence="3">The sequence shown here is derived from an EMBL/GenBank/DDBJ whole genome shotgun (WGS) entry which is preliminary data.</text>
</comment>
<dbReference type="Pfam" id="PF00326">
    <property type="entry name" value="Peptidase_S9"/>
    <property type="match status" value="1"/>
</dbReference>
<dbReference type="GO" id="GO:0052689">
    <property type="term" value="F:carboxylic ester hydrolase activity"/>
    <property type="evidence" value="ECO:0007669"/>
    <property type="project" value="UniProtKB-ARBA"/>
</dbReference>
<sequence length="253" mass="28722">MIGVFKEEIHSVPCLVIVDAKMENQALPIVTYFHGFTSAKEHNLDTAYLLAEKGLRVILPDSLHHGEREDGISAGKRSLAFWDTLIQNIKELEMIKNYVDEKGLLLDGRFGVAGTSMGGITTAAGLQSFPWIKTAAIVMGSPKLTTFTEELINSYRKVIDLPVTDEEIVKLVETVGQYDLSKQMEKLAGRPLMFWHGESDSVVPFEHSYSFYQDAKELYANQDDIHFIREANRDHKVSRYAKLEITKWFEKHL</sequence>
<dbReference type="RefSeq" id="WP_121127979.1">
    <property type="nucleotide sequence ID" value="NZ_JBHUFK010000020.1"/>
</dbReference>
<protein>
    <submittedName>
        <fullName evidence="3">Esterase</fullName>
    </submittedName>
</protein>
<dbReference type="OrthoDB" id="31158at2"/>
<name>A0A494Z8I3_9BACI</name>
<organism evidence="3 4">
    <name type="scientific">Oceanobacillus bengalensis</name>
    <dbReference type="NCBI Taxonomy" id="1435466"/>
    <lineage>
        <taxon>Bacteria</taxon>
        <taxon>Bacillati</taxon>
        <taxon>Bacillota</taxon>
        <taxon>Bacilli</taxon>
        <taxon>Bacillales</taxon>
        <taxon>Bacillaceae</taxon>
        <taxon>Oceanobacillus</taxon>
    </lineage>
</organism>
<accession>A0A494Z8I3</accession>
<dbReference type="GO" id="GO:0008236">
    <property type="term" value="F:serine-type peptidase activity"/>
    <property type="evidence" value="ECO:0007669"/>
    <property type="project" value="InterPro"/>
</dbReference>
<dbReference type="EMBL" id="RBZO01000001">
    <property type="protein sequence ID" value="RKQ18847.1"/>
    <property type="molecule type" value="Genomic_DNA"/>
</dbReference>
<dbReference type="InterPro" id="IPR001375">
    <property type="entry name" value="Peptidase_S9_cat"/>
</dbReference>
<dbReference type="Gene3D" id="3.40.50.1820">
    <property type="entry name" value="alpha/beta hydrolase"/>
    <property type="match status" value="1"/>
</dbReference>
<feature type="domain" description="Peptidase S9 prolyl oligopeptidase catalytic" evidence="2">
    <location>
        <begin position="98"/>
        <end position="252"/>
    </location>
</feature>
<proteinExistence type="predicted"/>
<dbReference type="AlphaFoldDB" id="A0A494Z8I3"/>
<evidence type="ECO:0000313" key="3">
    <source>
        <dbReference type="EMBL" id="RKQ18847.1"/>
    </source>
</evidence>
<evidence type="ECO:0000259" key="2">
    <source>
        <dbReference type="Pfam" id="PF00326"/>
    </source>
</evidence>
<gene>
    <name evidence="3" type="ORF">D8M05_01695</name>
</gene>
<dbReference type="PANTHER" id="PTHR22946:SF9">
    <property type="entry name" value="POLYKETIDE TRANSFERASE AF380"/>
    <property type="match status" value="1"/>
</dbReference>
<keyword evidence="4" id="KW-1185">Reference proteome</keyword>
<dbReference type="SUPFAM" id="SSF53474">
    <property type="entry name" value="alpha/beta-Hydrolases"/>
    <property type="match status" value="1"/>
</dbReference>
<dbReference type="GO" id="GO:0006508">
    <property type="term" value="P:proteolysis"/>
    <property type="evidence" value="ECO:0007669"/>
    <property type="project" value="InterPro"/>
</dbReference>
<dbReference type="Proteomes" id="UP000281813">
    <property type="component" value="Unassembled WGS sequence"/>
</dbReference>
<keyword evidence="1" id="KW-0378">Hydrolase</keyword>
<dbReference type="InterPro" id="IPR050261">
    <property type="entry name" value="FrsA_esterase"/>
</dbReference>